<comment type="caution">
    <text evidence="3">The sequence shown here is derived from an EMBL/GenBank/DDBJ whole genome shotgun (WGS) entry which is preliminary data.</text>
</comment>
<dbReference type="Pfam" id="PF02625">
    <property type="entry name" value="XdhC_CoxI"/>
    <property type="match status" value="1"/>
</dbReference>
<dbReference type="OrthoDB" id="61481at2"/>
<dbReference type="PANTHER" id="PTHR30388:SF6">
    <property type="entry name" value="XANTHINE DEHYDROGENASE SUBUNIT A-RELATED"/>
    <property type="match status" value="1"/>
</dbReference>
<sequence>MRKHQRWHQAISECEQLGEAYVIATVIGTAGSIPRDIGSKMVITQQGCFDTLGGGHLEFKVIEHAQTMLKGTNALNEVQHFPLGAKLGQCCGGSVSILFEFFPVQAMQLTVFGAGHVANALMNILGGLPGKVHWVDSRAECFHADNAVAGNIEMHVLEHPQDFVADMPSNSQVLILTHNHQLDYELLELCLKRDDLAFIGCIGSQTKANRFNLRLKNKGFGEAQRNAWQCPVGDLNIPGKLPMQVAVSIASQIIKMNEKNVDLPREGVQWKELKQVMFEEQ</sequence>
<dbReference type="Gene3D" id="3.40.50.720">
    <property type="entry name" value="NAD(P)-binding Rossmann-like Domain"/>
    <property type="match status" value="1"/>
</dbReference>
<dbReference type="RefSeq" id="WP_007016312.1">
    <property type="nucleotide sequence ID" value="NZ_AAQH01000009.1"/>
</dbReference>
<dbReference type="NCBIfam" id="TIGR02964">
    <property type="entry name" value="xanthine_xdhC"/>
    <property type="match status" value="1"/>
</dbReference>
<reference evidence="3 4" key="1">
    <citation type="submission" date="2006-03" db="EMBL/GenBank/DDBJ databases">
        <authorList>
            <person name="Pinhassi J."/>
            <person name="Pedros-Alio C."/>
            <person name="Ferriera S."/>
            <person name="Johnson J."/>
            <person name="Kravitz S."/>
            <person name="Halpern A."/>
            <person name="Remington K."/>
            <person name="Beeson K."/>
            <person name="Tran B."/>
            <person name="Rogers Y.-H."/>
            <person name="Friedman R."/>
            <person name="Venter J.C."/>
        </authorList>
    </citation>
    <scope>NUCLEOTIDE SEQUENCE [LARGE SCALE GENOMIC DNA]</scope>
    <source>
        <strain evidence="3 4">RED65</strain>
    </source>
</reference>
<dbReference type="PANTHER" id="PTHR30388">
    <property type="entry name" value="ALDEHYDE OXIDOREDUCTASE MOLYBDENUM COFACTOR ASSEMBLY PROTEIN"/>
    <property type="match status" value="1"/>
</dbReference>
<dbReference type="Proteomes" id="UP000004263">
    <property type="component" value="Unassembled WGS sequence"/>
</dbReference>
<dbReference type="HOGENOM" id="CLU_041115_4_0_6"/>
<dbReference type="InterPro" id="IPR003777">
    <property type="entry name" value="XdhC_CoxI"/>
</dbReference>
<protein>
    <submittedName>
        <fullName evidence="3">Putative xanthine dehydrogenase accessory protein XdhC</fullName>
    </submittedName>
</protein>
<name>Q1N1R5_9GAMM</name>
<evidence type="ECO:0000259" key="1">
    <source>
        <dbReference type="Pfam" id="PF02625"/>
    </source>
</evidence>
<dbReference type="STRING" id="207949.RED65_04300"/>
<evidence type="ECO:0000313" key="4">
    <source>
        <dbReference type="Proteomes" id="UP000004263"/>
    </source>
</evidence>
<feature type="domain" description="XdhC- CoxI" evidence="1">
    <location>
        <begin position="17"/>
        <end position="74"/>
    </location>
</feature>
<dbReference type="EMBL" id="AAQH01000009">
    <property type="protein sequence ID" value="EAT12216.1"/>
    <property type="molecule type" value="Genomic_DNA"/>
</dbReference>
<dbReference type="AlphaFoldDB" id="Q1N1R5"/>
<feature type="domain" description="XdhC Rossmann" evidence="2">
    <location>
        <begin position="109"/>
        <end position="253"/>
    </location>
</feature>
<dbReference type="Pfam" id="PF13478">
    <property type="entry name" value="XdhC_C"/>
    <property type="match status" value="1"/>
</dbReference>
<accession>Q1N1R5</accession>
<evidence type="ECO:0000313" key="3">
    <source>
        <dbReference type="EMBL" id="EAT12216.1"/>
    </source>
</evidence>
<gene>
    <name evidence="3" type="ORF">RED65_04300</name>
</gene>
<dbReference type="InterPro" id="IPR027051">
    <property type="entry name" value="XdhC_Rossmann_dom"/>
</dbReference>
<keyword evidence="4" id="KW-1185">Reference proteome</keyword>
<proteinExistence type="predicted"/>
<dbReference type="InterPro" id="IPR052698">
    <property type="entry name" value="MoCofactor_Util/Proc"/>
</dbReference>
<dbReference type="InterPro" id="IPR014308">
    <property type="entry name" value="Xanthine_DH_XdhC"/>
</dbReference>
<evidence type="ECO:0000259" key="2">
    <source>
        <dbReference type="Pfam" id="PF13478"/>
    </source>
</evidence>
<organism evidence="3 4">
    <name type="scientific">Bermanella marisrubri</name>
    <dbReference type="NCBI Taxonomy" id="207949"/>
    <lineage>
        <taxon>Bacteria</taxon>
        <taxon>Pseudomonadati</taxon>
        <taxon>Pseudomonadota</taxon>
        <taxon>Gammaproteobacteria</taxon>
        <taxon>Oceanospirillales</taxon>
        <taxon>Oceanospirillaceae</taxon>
        <taxon>Bermanella</taxon>
    </lineage>
</organism>